<evidence type="ECO:0000256" key="3">
    <source>
        <dbReference type="ARBA" id="ARBA00023082"/>
    </source>
</evidence>
<protein>
    <recommendedName>
        <fullName evidence="6">RNA polymerase sigma factor</fullName>
    </recommendedName>
</protein>
<dbReference type="SMART" id="SM00421">
    <property type="entry name" value="HTH_LUXR"/>
    <property type="match status" value="1"/>
</dbReference>
<dbReference type="SUPFAM" id="SSF88659">
    <property type="entry name" value="Sigma3 and sigma4 domains of RNA polymerase sigma factors"/>
    <property type="match status" value="1"/>
</dbReference>
<reference evidence="8 9" key="1">
    <citation type="submission" date="2019-02" db="EMBL/GenBank/DDBJ databases">
        <title>Deep-cultivation of Planctomycetes and their phenomic and genomic characterization uncovers novel biology.</title>
        <authorList>
            <person name="Wiegand S."/>
            <person name="Jogler M."/>
            <person name="Boedeker C."/>
            <person name="Pinto D."/>
            <person name="Vollmers J."/>
            <person name="Rivas-Marin E."/>
            <person name="Kohn T."/>
            <person name="Peeters S.H."/>
            <person name="Heuer A."/>
            <person name="Rast P."/>
            <person name="Oberbeckmann S."/>
            <person name="Bunk B."/>
            <person name="Jeske O."/>
            <person name="Meyerdierks A."/>
            <person name="Storesund J.E."/>
            <person name="Kallscheuer N."/>
            <person name="Luecker S."/>
            <person name="Lage O.M."/>
            <person name="Pohl T."/>
            <person name="Merkel B.J."/>
            <person name="Hornburger P."/>
            <person name="Mueller R.-W."/>
            <person name="Bruemmer F."/>
            <person name="Labrenz M."/>
            <person name="Spormann A.M."/>
            <person name="Op Den Camp H."/>
            <person name="Overmann J."/>
            <person name="Amann R."/>
            <person name="Jetten M.S.M."/>
            <person name="Mascher T."/>
            <person name="Medema M.H."/>
            <person name="Devos D.P."/>
            <person name="Kaster A.-K."/>
            <person name="Ovreas L."/>
            <person name="Rohde M."/>
            <person name="Galperin M.Y."/>
            <person name="Jogler C."/>
        </authorList>
    </citation>
    <scope>NUCLEOTIDE SEQUENCE [LARGE SCALE GENOMIC DNA]</scope>
    <source>
        <strain evidence="8 9">KOR34</strain>
    </source>
</reference>
<dbReference type="InterPro" id="IPR036388">
    <property type="entry name" value="WH-like_DNA-bd_sf"/>
</dbReference>
<dbReference type="GO" id="GO:0006352">
    <property type="term" value="P:DNA-templated transcription initiation"/>
    <property type="evidence" value="ECO:0007669"/>
    <property type="project" value="InterPro"/>
</dbReference>
<evidence type="ECO:0000259" key="7">
    <source>
        <dbReference type="SMART" id="SM00421"/>
    </source>
</evidence>
<dbReference type="PANTHER" id="PTHR43133:SF8">
    <property type="entry name" value="RNA POLYMERASE SIGMA FACTOR HI_1459-RELATED"/>
    <property type="match status" value="1"/>
</dbReference>
<dbReference type="InterPro" id="IPR014284">
    <property type="entry name" value="RNA_pol_sigma-70_dom"/>
</dbReference>
<dbReference type="Gene3D" id="1.10.10.10">
    <property type="entry name" value="Winged helix-like DNA-binding domain superfamily/Winged helix DNA-binding domain"/>
    <property type="match status" value="1"/>
</dbReference>
<keyword evidence="5 6" id="KW-0804">Transcription</keyword>
<comment type="caution">
    <text evidence="8">The sequence shown here is derived from an EMBL/GenBank/DDBJ whole genome shotgun (WGS) entry which is preliminary data.</text>
</comment>
<keyword evidence="2 6" id="KW-0805">Transcription regulation</keyword>
<gene>
    <name evidence="8" type="primary">sigE_4</name>
    <name evidence="8" type="ORF">KOR34_15950</name>
</gene>
<evidence type="ECO:0000256" key="5">
    <source>
        <dbReference type="ARBA" id="ARBA00023163"/>
    </source>
</evidence>
<proteinExistence type="inferred from homology"/>
<comment type="similarity">
    <text evidence="1 6">Belongs to the sigma-70 factor family. ECF subfamily.</text>
</comment>
<dbReference type="Pfam" id="PF08281">
    <property type="entry name" value="Sigma70_r4_2"/>
    <property type="match status" value="1"/>
</dbReference>
<dbReference type="InterPro" id="IPR007627">
    <property type="entry name" value="RNA_pol_sigma70_r2"/>
</dbReference>
<name>A0A5C5VDG6_9BACT</name>
<evidence type="ECO:0000256" key="2">
    <source>
        <dbReference type="ARBA" id="ARBA00023015"/>
    </source>
</evidence>
<organism evidence="8 9">
    <name type="scientific">Posidoniimonas corsicana</name>
    <dbReference type="NCBI Taxonomy" id="1938618"/>
    <lineage>
        <taxon>Bacteria</taxon>
        <taxon>Pseudomonadati</taxon>
        <taxon>Planctomycetota</taxon>
        <taxon>Planctomycetia</taxon>
        <taxon>Pirellulales</taxon>
        <taxon>Lacipirellulaceae</taxon>
        <taxon>Posidoniimonas</taxon>
    </lineage>
</organism>
<dbReference type="OrthoDB" id="9780326at2"/>
<keyword evidence="3 6" id="KW-0731">Sigma factor</keyword>
<keyword evidence="9" id="KW-1185">Reference proteome</keyword>
<sequence>MRPGERQPIDRRVIDQLVLEHLPPALAFATRLTGNAAAAEEVVQEALVRVLRRWRTYRGESPFRTWFFRIVVNAHRDQHRRGRPEQALAFDAPGAEPEPAEAAQSSELAEHVRAEIDRLPPRQREVAVTCLAEGASPSEAAEILGITESNVNTTLHAVRKRLAAAVGIDPVTRHA</sequence>
<dbReference type="GO" id="GO:0003677">
    <property type="term" value="F:DNA binding"/>
    <property type="evidence" value="ECO:0007669"/>
    <property type="project" value="UniProtKB-KW"/>
</dbReference>
<evidence type="ECO:0000256" key="4">
    <source>
        <dbReference type="ARBA" id="ARBA00023125"/>
    </source>
</evidence>
<evidence type="ECO:0000313" key="8">
    <source>
        <dbReference type="EMBL" id="TWT36656.1"/>
    </source>
</evidence>
<dbReference type="PROSITE" id="PS01063">
    <property type="entry name" value="SIGMA70_ECF"/>
    <property type="match status" value="1"/>
</dbReference>
<dbReference type="AlphaFoldDB" id="A0A5C5VDG6"/>
<dbReference type="PANTHER" id="PTHR43133">
    <property type="entry name" value="RNA POLYMERASE ECF-TYPE SIGMA FACTO"/>
    <property type="match status" value="1"/>
</dbReference>
<dbReference type="Gene3D" id="1.10.1740.10">
    <property type="match status" value="1"/>
</dbReference>
<dbReference type="InterPro" id="IPR039425">
    <property type="entry name" value="RNA_pol_sigma-70-like"/>
</dbReference>
<dbReference type="GO" id="GO:0016987">
    <property type="term" value="F:sigma factor activity"/>
    <property type="evidence" value="ECO:0007669"/>
    <property type="project" value="UniProtKB-KW"/>
</dbReference>
<dbReference type="InterPro" id="IPR013249">
    <property type="entry name" value="RNA_pol_sigma70_r4_t2"/>
</dbReference>
<dbReference type="RefSeq" id="WP_146563735.1">
    <property type="nucleotide sequence ID" value="NZ_SIHJ01000001.1"/>
</dbReference>
<dbReference type="Proteomes" id="UP000316714">
    <property type="component" value="Unassembled WGS sequence"/>
</dbReference>
<evidence type="ECO:0000313" key="9">
    <source>
        <dbReference type="Proteomes" id="UP000316714"/>
    </source>
</evidence>
<dbReference type="InterPro" id="IPR000792">
    <property type="entry name" value="Tscrpt_reg_LuxR_C"/>
</dbReference>
<dbReference type="InterPro" id="IPR013324">
    <property type="entry name" value="RNA_pol_sigma_r3/r4-like"/>
</dbReference>
<dbReference type="NCBIfam" id="TIGR02937">
    <property type="entry name" value="sigma70-ECF"/>
    <property type="match status" value="1"/>
</dbReference>
<dbReference type="InterPro" id="IPR013325">
    <property type="entry name" value="RNA_pol_sigma_r2"/>
</dbReference>
<dbReference type="Pfam" id="PF04542">
    <property type="entry name" value="Sigma70_r2"/>
    <property type="match status" value="1"/>
</dbReference>
<evidence type="ECO:0000256" key="6">
    <source>
        <dbReference type="RuleBase" id="RU000716"/>
    </source>
</evidence>
<evidence type="ECO:0000256" key="1">
    <source>
        <dbReference type="ARBA" id="ARBA00010641"/>
    </source>
</evidence>
<dbReference type="EMBL" id="SIHJ01000001">
    <property type="protein sequence ID" value="TWT36656.1"/>
    <property type="molecule type" value="Genomic_DNA"/>
</dbReference>
<keyword evidence="4 6" id="KW-0238">DNA-binding</keyword>
<dbReference type="InterPro" id="IPR000838">
    <property type="entry name" value="RNA_pol_sigma70_ECF_CS"/>
</dbReference>
<feature type="domain" description="HTH luxR-type" evidence="7">
    <location>
        <begin position="116"/>
        <end position="174"/>
    </location>
</feature>
<dbReference type="SUPFAM" id="SSF88946">
    <property type="entry name" value="Sigma2 domain of RNA polymerase sigma factors"/>
    <property type="match status" value="1"/>
</dbReference>
<accession>A0A5C5VDG6</accession>